<protein>
    <recommendedName>
        <fullName evidence="5">Site-specific DNA-methyltransferase (adenine-specific)</fullName>
    </recommendedName>
</protein>
<keyword evidence="2" id="KW-0808">Transferase</keyword>
<sequence>MYSTSILRKLGSGEYQVKLSETLTSIIKQINKAETEATIASIFENNLHYLIKSFFEKEIIFHKESGKNFFRHKFLGRVDAISNGLVIEYKSIDKLTSEKDQKNAISQTKDYLKQIHNESGSSYQGLVTNGKKIAYLYFIGDEIKNTAFSTIEVKDLDRIIQSLINVGSKQFSPKNIVSDFKSTSHITQNLSNSLYDAICTHKTQKTEMLMEEWQVLFRLSESDKGQNQDIEKRRKKLSEIFSDNIDNNEKEYQALYVLQTSYAIIVKLIACKVIQTLSFSEDVKFFSDLSIIDSIKLQRFMEKLEDGYVFSSGGIRNLLEGDFYSWYSDKNQWNQKIYNSIKNIIKELEFYSSSNFTYEFQTIDIFKDLYMEIMPNEIRHSLGEYFTPSWMADHVVSRSLEKLNKESWKAIDPCCGSGVFLISLIKSILDKHELYSLTIKEKQELLFRILSSVYGIDLNPLSVLTARVSYFLAIRPLIDDQKIEIPVYLGDSANIPQKIELDNIACYTYTVETKQGNFNIIFPCDFVESSSFFERMYRLQTTVEAEDPNLLYHQIIENIDKNSINKKIQESIKILSSKLVELHKNEWDGIWIRITSNFMLIARIKEMDLILGNPPWVKWEFLPQNYAEKIKSLCIDRKLFSGQSYMGAISLNLCALIANVTSDKWLTNKGLLAFLMPKTIMTQDSYAGFRNFYLSDDSRMYLSEIDDWSNAGNPFIVTTEKFMTYFYEKNHVDYSNGIPINLFYKKTNVKITEVNRFHTFEKVKDFFQIKDGMAYQLSENRTGFTLLPERDYTILRKLKLISGNSDYKARSGVEFTPAEVYFIEPEKRTSKNTFYFRNSEFKNSVYKNDSNYKFELETKYIKPVIKSPFIKPFEILKSNNYCIFPYENNSRQSTSLENLVKESELLANYLIINKNLIEKQSKRSLMISMGNDFYSLSKVGNYTFSPYKVVFRDNTNMCASVVIEQETPWGEKILPIPAKHAPYISMDKNGEEITEEEAYYLCGILNTDIINKYFKFTFSGRSYSINFEIKLPKFNRKNPIQYEIAKLAQELTVKKINYEEGISRIEELYLKLCDSI</sequence>
<organism evidence="3 4">
    <name type="scientific">Caviibacterium pharyngocola</name>
    <dbReference type="NCBI Taxonomy" id="28159"/>
    <lineage>
        <taxon>Bacteria</taxon>
        <taxon>Pseudomonadati</taxon>
        <taxon>Pseudomonadota</taxon>
        <taxon>Gammaproteobacteria</taxon>
        <taxon>Pasteurellales</taxon>
        <taxon>Pasteurellaceae</taxon>
        <taxon>Caviibacterium</taxon>
    </lineage>
</organism>
<dbReference type="Gene3D" id="3.40.50.150">
    <property type="entry name" value="Vaccinia Virus protein VP39"/>
    <property type="match status" value="1"/>
</dbReference>
<evidence type="ECO:0000256" key="2">
    <source>
        <dbReference type="ARBA" id="ARBA00022679"/>
    </source>
</evidence>
<proteinExistence type="predicted"/>
<gene>
    <name evidence="3" type="ORF">CVP04_06535</name>
</gene>
<evidence type="ECO:0000313" key="4">
    <source>
        <dbReference type="Proteomes" id="UP000230282"/>
    </source>
</evidence>
<dbReference type="PANTHER" id="PTHR33841:SF4">
    <property type="entry name" value="RESTRICTION MODIFICATION SYSTEM DNA SPECIFICITY DOMAIN"/>
    <property type="match status" value="1"/>
</dbReference>
<name>A0A2M8RVV6_9PAST</name>
<dbReference type="GO" id="GO:0003676">
    <property type="term" value="F:nucleic acid binding"/>
    <property type="evidence" value="ECO:0007669"/>
    <property type="project" value="InterPro"/>
</dbReference>
<keyword evidence="4" id="KW-1185">Reference proteome</keyword>
<dbReference type="InterPro" id="IPR050953">
    <property type="entry name" value="N4_N6_ade-DNA_methylase"/>
</dbReference>
<dbReference type="GO" id="GO:0009007">
    <property type="term" value="F:site-specific DNA-methyltransferase (adenine-specific) activity"/>
    <property type="evidence" value="ECO:0007669"/>
    <property type="project" value="UniProtKB-EC"/>
</dbReference>
<dbReference type="SUPFAM" id="SSF53335">
    <property type="entry name" value="S-adenosyl-L-methionine-dependent methyltransferases"/>
    <property type="match status" value="1"/>
</dbReference>
<comment type="caution">
    <text evidence="3">The sequence shown here is derived from an EMBL/GenBank/DDBJ whole genome shotgun (WGS) entry which is preliminary data.</text>
</comment>
<accession>A0A2M8RVV6</accession>
<evidence type="ECO:0008006" key="5">
    <source>
        <dbReference type="Google" id="ProtNLM"/>
    </source>
</evidence>
<evidence type="ECO:0000256" key="1">
    <source>
        <dbReference type="ARBA" id="ARBA00022603"/>
    </source>
</evidence>
<dbReference type="Proteomes" id="UP000230282">
    <property type="component" value="Unassembled WGS sequence"/>
</dbReference>
<dbReference type="PANTHER" id="PTHR33841">
    <property type="entry name" value="DNA METHYLTRANSFERASE YEEA-RELATED"/>
    <property type="match status" value="1"/>
</dbReference>
<evidence type="ECO:0000313" key="3">
    <source>
        <dbReference type="EMBL" id="PJG83013.1"/>
    </source>
</evidence>
<dbReference type="InterPro" id="IPR002052">
    <property type="entry name" value="DNA_methylase_N6_adenine_CS"/>
</dbReference>
<dbReference type="EMBL" id="PHGZ01000013">
    <property type="protein sequence ID" value="PJG83013.1"/>
    <property type="molecule type" value="Genomic_DNA"/>
</dbReference>
<dbReference type="AlphaFoldDB" id="A0A2M8RVV6"/>
<dbReference type="InterPro" id="IPR029063">
    <property type="entry name" value="SAM-dependent_MTases_sf"/>
</dbReference>
<dbReference type="PRINTS" id="PR00507">
    <property type="entry name" value="N12N6MTFRASE"/>
</dbReference>
<dbReference type="OrthoDB" id="9784823at2"/>
<reference evidence="3 4" key="1">
    <citation type="submission" date="2017-11" db="EMBL/GenBank/DDBJ databases">
        <title>Reclassification of Bisgaard taxon 5 as Caviibacterium pharyngocola gen. nov., sp. nov.</title>
        <authorList>
            <person name="Christensen H."/>
        </authorList>
    </citation>
    <scope>NUCLEOTIDE SEQUENCE [LARGE SCALE GENOMIC DNA]</scope>
    <source>
        <strain evidence="3 4">7_3</strain>
    </source>
</reference>
<dbReference type="GO" id="GO:0032259">
    <property type="term" value="P:methylation"/>
    <property type="evidence" value="ECO:0007669"/>
    <property type="project" value="UniProtKB-KW"/>
</dbReference>
<keyword evidence="1" id="KW-0489">Methyltransferase</keyword>
<dbReference type="PROSITE" id="PS00092">
    <property type="entry name" value="N6_MTASE"/>
    <property type="match status" value="1"/>
</dbReference>
<dbReference type="RefSeq" id="WP_100296703.1">
    <property type="nucleotide sequence ID" value="NZ_PHGZ01000013.1"/>
</dbReference>